<comment type="caution">
    <text evidence="12">The sequence shown here is derived from an EMBL/GenBank/DDBJ whole genome shotgun (WGS) entry which is preliminary data.</text>
</comment>
<evidence type="ECO:0000256" key="8">
    <source>
        <dbReference type="SAM" id="Coils"/>
    </source>
</evidence>
<dbReference type="Gene3D" id="3.90.550.10">
    <property type="entry name" value="Spore Coat Polysaccharide Biosynthesis Protein SpsA, Chain A"/>
    <property type="match status" value="1"/>
</dbReference>
<dbReference type="GO" id="GO:0005886">
    <property type="term" value="C:plasma membrane"/>
    <property type="evidence" value="ECO:0007669"/>
    <property type="project" value="UniProtKB-SubCell"/>
</dbReference>
<comment type="subcellular location">
    <subcellularLocation>
        <location evidence="1">Cell membrane</location>
        <topology evidence="1">Multi-pass membrane protein</topology>
    </subcellularLocation>
</comment>
<keyword evidence="6 10" id="KW-0472">Membrane</keyword>
<feature type="transmembrane region" description="Helical" evidence="10">
    <location>
        <begin position="451"/>
        <end position="475"/>
    </location>
</feature>
<evidence type="ECO:0000256" key="4">
    <source>
        <dbReference type="ARBA" id="ARBA00022692"/>
    </source>
</evidence>
<dbReference type="SUPFAM" id="SSF53448">
    <property type="entry name" value="Nucleotide-diphospho-sugar transferases"/>
    <property type="match status" value="1"/>
</dbReference>
<dbReference type="PANTHER" id="PTHR22914">
    <property type="entry name" value="CHITIN SYNTHASE"/>
    <property type="match status" value="1"/>
</dbReference>
<feature type="transmembrane region" description="Helical" evidence="10">
    <location>
        <begin position="697"/>
        <end position="722"/>
    </location>
</feature>
<dbReference type="Proteomes" id="UP001530377">
    <property type="component" value="Unassembled WGS sequence"/>
</dbReference>
<evidence type="ECO:0000259" key="11">
    <source>
        <dbReference type="PROSITE" id="PS50255"/>
    </source>
</evidence>
<gene>
    <name evidence="12" type="ORF">ACHAXA_006718</name>
</gene>
<keyword evidence="3" id="KW-0808">Transferase</keyword>
<evidence type="ECO:0000256" key="7">
    <source>
        <dbReference type="ARBA" id="ARBA00023180"/>
    </source>
</evidence>
<feature type="region of interest" description="Disordered" evidence="9">
    <location>
        <begin position="264"/>
        <end position="314"/>
    </location>
</feature>
<feature type="transmembrane region" description="Helical" evidence="10">
    <location>
        <begin position="1121"/>
        <end position="1142"/>
    </location>
</feature>
<dbReference type="SMART" id="SM01117">
    <property type="entry name" value="Cyt-b5"/>
    <property type="match status" value="2"/>
</dbReference>
<dbReference type="PROSITE" id="PS50255">
    <property type="entry name" value="CYTOCHROME_B5_2"/>
    <property type="match status" value="1"/>
</dbReference>
<keyword evidence="5 10" id="KW-1133">Transmembrane helix</keyword>
<keyword evidence="3" id="KW-0328">Glycosyltransferase</keyword>
<feature type="region of interest" description="Disordered" evidence="9">
    <location>
        <begin position="149"/>
        <end position="184"/>
    </location>
</feature>
<keyword evidence="4 10" id="KW-0812">Transmembrane</keyword>
<dbReference type="InterPro" id="IPR001199">
    <property type="entry name" value="Cyt_B5-like_heme/steroid-bd"/>
</dbReference>
<feature type="compositionally biased region" description="Low complexity" evidence="9">
    <location>
        <begin position="287"/>
        <end position="298"/>
    </location>
</feature>
<evidence type="ECO:0000256" key="5">
    <source>
        <dbReference type="ARBA" id="ARBA00022989"/>
    </source>
</evidence>
<evidence type="ECO:0000256" key="1">
    <source>
        <dbReference type="ARBA" id="ARBA00004651"/>
    </source>
</evidence>
<feature type="domain" description="Cytochrome b5 heme-binding" evidence="11">
    <location>
        <begin position="479"/>
        <end position="532"/>
    </location>
</feature>
<feature type="coiled-coil region" evidence="8">
    <location>
        <begin position="199"/>
        <end position="247"/>
    </location>
</feature>
<keyword evidence="7" id="KW-0325">Glycoprotein</keyword>
<dbReference type="Gene3D" id="3.10.120.10">
    <property type="entry name" value="Cytochrome b5-like heme/steroid binding domain"/>
    <property type="match status" value="2"/>
</dbReference>
<keyword evidence="13" id="KW-1185">Reference proteome</keyword>
<evidence type="ECO:0000256" key="3">
    <source>
        <dbReference type="ARBA" id="ARBA00022676"/>
    </source>
</evidence>
<reference evidence="12 13" key="1">
    <citation type="submission" date="2024-10" db="EMBL/GenBank/DDBJ databases">
        <title>Updated reference genomes for cyclostephanoid diatoms.</title>
        <authorList>
            <person name="Roberts W.R."/>
            <person name="Alverson A.J."/>
        </authorList>
    </citation>
    <scope>NUCLEOTIDE SEQUENCE [LARGE SCALE GENOMIC DNA]</scope>
    <source>
        <strain evidence="12 13">AJA228-03</strain>
    </source>
</reference>
<evidence type="ECO:0000313" key="13">
    <source>
        <dbReference type="Proteomes" id="UP001530377"/>
    </source>
</evidence>
<proteinExistence type="predicted"/>
<dbReference type="EC" id="2.4.1.16" evidence="2"/>
<organism evidence="12 13">
    <name type="scientific">Cyclostephanos tholiformis</name>
    <dbReference type="NCBI Taxonomy" id="382380"/>
    <lineage>
        <taxon>Eukaryota</taxon>
        <taxon>Sar</taxon>
        <taxon>Stramenopiles</taxon>
        <taxon>Ochrophyta</taxon>
        <taxon>Bacillariophyta</taxon>
        <taxon>Coscinodiscophyceae</taxon>
        <taxon>Thalassiosirophycidae</taxon>
        <taxon>Stephanodiscales</taxon>
        <taxon>Stephanodiscaceae</taxon>
        <taxon>Cyclostephanos</taxon>
    </lineage>
</organism>
<name>A0ABD3SSB5_9STRA</name>
<dbReference type="PANTHER" id="PTHR22914:SF41">
    <property type="entry name" value="CHITIN SYNTHASE 7"/>
    <property type="match status" value="1"/>
</dbReference>
<keyword evidence="8" id="KW-0175">Coiled coil</keyword>
<feature type="region of interest" description="Disordered" evidence="9">
    <location>
        <begin position="25"/>
        <end position="44"/>
    </location>
</feature>
<feature type="transmembrane region" description="Helical" evidence="10">
    <location>
        <begin position="1149"/>
        <end position="1173"/>
    </location>
</feature>
<sequence>MAHKFVITDDDTEADACPCPLLPTSTARVRMDPPTDPPTASANRKTTAIDPSVKFPINASSAKSTINTISGNNMDEQTAARLYERSMQGKGTYDIISVNSEEFVFDDTSQAEDDAFPDVHVPPTSFERVTSDYASSAYTSSTVQASNLSPAITSPTNMMGMPMQRDRTYTDESAATASSSGSVSKKTLVKLMREQVDLVRRLTNAQLSQKQELERVKEEKRVLEEQQQQQQQQQQMQQQRLQQQKQQQPPMQQQARVQPYAMPHLFPATRPPARTRADTCDSESDSRSLSSRSFFKRSPMQHPRRHPDSKYFKNNNNGYDENTIDNGNPSVASTIMPRSIFVDKKDVQNKKTRSSVPSHPAYTGPGACAGYSKDRIEITHIPERNVVREEEGSCTSSMWWGFSRLCTLLIPDFCLFWIGSGVKITKNMSREAKEEALTLRKEARQAWREKVAIFIIMMSFCAAFIGVSGVIPMFLCRETTIFTLDEIQARDKTEDWTVIFGTIYDVENYANVHPGGPAAIRDYVGMDASKMFPRRPSAEIPQRCLNLEKEVKSGIECESFDEVDQLVNLQCHTNVVGFSGVDKYMGGYERGVLAHRRSNLKNDVDTQWIQIYDRIYNVTNYINSFKDSETGEIDEDSEYAFLHDDLNKMIVNTLGEDATSVYEALYDDDVALSCLDDLFYIGVLDESPNIYCQILGYVMYAIMIIISAVLAIQCLCSLIYLVRWKRTIKRDDTRSKMIIMVPCYNEGDKELRKTIDSVMDTSYPDDNKVLLVIADGNITGKGERCSTPETLAKILGYKMNPNDRVYKCTSIGELTENQAKVQYGIYKDAGKELKYMVIVKCGLPSEKGSPRAGNRGKRDSQLLFSGLLNRFHHGRELNDLDKAIKNALDHLQLPLDEVRFLMAIDADTRIDRESLSHMTYSMNKNDQILALCGETKVDNKAQSWVTMIQVFEYYTNHHMKKAFESAFGCVTCLPGCFTMYRLFSDDGRPLLSCDDVYQRYATNNVKTLHEKNLYHLGEDRMLTTLLLRYFPDMRLSFVPEAYCYTIVPHTFSVLLSQRRRWINSTFHNMLELIRVNTMCGVCCLSMKSIVILDMVATLILPASLIYVGYIVYITVWMGEPLSLLIIVMWGIVIGVQVVVFLLRSRWDYWWWFLVFVFAGVPVFYFVLPLYSFWHMDDFSWGTTRQVSAPPASAVKPAASGDTLPDRDSPEQAANRKTAPVNPPKSSIQNRRQEHPGPVDVDFVGKLNLKPKLHAPATTTVDRISGDDVSYEITVEGQTAYRSDKYRDAEEAKRVRRLRRAEC</sequence>
<dbReference type="GO" id="GO:0004100">
    <property type="term" value="F:chitin synthase activity"/>
    <property type="evidence" value="ECO:0007669"/>
    <property type="project" value="UniProtKB-EC"/>
</dbReference>
<dbReference type="SUPFAM" id="SSF55856">
    <property type="entry name" value="Cytochrome b5-like heme/steroid binding domain"/>
    <property type="match status" value="2"/>
</dbReference>
<dbReference type="InterPro" id="IPR036400">
    <property type="entry name" value="Cyt_B5-like_heme/steroid_sf"/>
</dbReference>
<dbReference type="Pfam" id="PF00173">
    <property type="entry name" value="Cyt-b5"/>
    <property type="match status" value="1"/>
</dbReference>
<dbReference type="Pfam" id="PF03142">
    <property type="entry name" value="Chitin_synth_2"/>
    <property type="match status" value="1"/>
</dbReference>
<dbReference type="InterPro" id="IPR029044">
    <property type="entry name" value="Nucleotide-diphossugar_trans"/>
</dbReference>
<feature type="region of interest" description="Disordered" evidence="9">
    <location>
        <begin position="1191"/>
        <end position="1236"/>
    </location>
</feature>
<dbReference type="CDD" id="cd04190">
    <property type="entry name" value="Chitin_synth_C"/>
    <property type="match status" value="1"/>
</dbReference>
<feature type="compositionally biased region" description="Low complexity" evidence="9">
    <location>
        <begin position="173"/>
        <end position="184"/>
    </location>
</feature>
<evidence type="ECO:0000256" key="9">
    <source>
        <dbReference type="SAM" id="MobiDB-lite"/>
    </source>
</evidence>
<evidence type="ECO:0000256" key="6">
    <source>
        <dbReference type="ARBA" id="ARBA00023136"/>
    </source>
</evidence>
<evidence type="ECO:0000256" key="10">
    <source>
        <dbReference type="SAM" id="Phobius"/>
    </source>
</evidence>
<feature type="transmembrane region" description="Helical" evidence="10">
    <location>
        <begin position="1095"/>
        <end position="1115"/>
    </location>
</feature>
<protein>
    <recommendedName>
        <fullName evidence="2">chitin synthase</fullName>
        <ecNumber evidence="2">2.4.1.16</ecNumber>
    </recommendedName>
</protein>
<evidence type="ECO:0000313" key="12">
    <source>
        <dbReference type="EMBL" id="KAL3827163.1"/>
    </source>
</evidence>
<evidence type="ECO:0000256" key="2">
    <source>
        <dbReference type="ARBA" id="ARBA00012543"/>
    </source>
</evidence>
<accession>A0ABD3SSB5</accession>
<feature type="transmembrane region" description="Helical" evidence="10">
    <location>
        <begin position="398"/>
        <end position="418"/>
    </location>
</feature>
<dbReference type="EMBL" id="JALLPB020000007">
    <property type="protein sequence ID" value="KAL3827163.1"/>
    <property type="molecule type" value="Genomic_DNA"/>
</dbReference>
<dbReference type="InterPro" id="IPR004835">
    <property type="entry name" value="Chitin_synth"/>
</dbReference>